<dbReference type="SUPFAM" id="SSF54913">
    <property type="entry name" value="GlnB-like"/>
    <property type="match status" value="1"/>
</dbReference>
<dbReference type="InterPro" id="IPR015867">
    <property type="entry name" value="N-reg_PII/ATP_PRibTrfase_C"/>
</dbReference>
<dbReference type="Gene3D" id="3.30.70.120">
    <property type="match status" value="1"/>
</dbReference>
<dbReference type="SMART" id="SM00938">
    <property type="entry name" value="P-II"/>
    <property type="match status" value="1"/>
</dbReference>
<dbReference type="InterPro" id="IPR011322">
    <property type="entry name" value="N-reg_PII-like_a/b"/>
</dbReference>
<dbReference type="GO" id="GO:0030234">
    <property type="term" value="F:enzyme regulator activity"/>
    <property type="evidence" value="ECO:0007669"/>
    <property type="project" value="InterPro"/>
</dbReference>
<name>A0A485M386_9ZZZZ</name>
<dbReference type="EMBL" id="CAADRN010000295">
    <property type="protein sequence ID" value="VFU17326.1"/>
    <property type="molecule type" value="Genomic_DNA"/>
</dbReference>
<proteinExistence type="predicted"/>
<evidence type="ECO:0000313" key="1">
    <source>
        <dbReference type="EMBL" id="VFU17326.1"/>
    </source>
</evidence>
<dbReference type="AlphaFoldDB" id="A0A485M386"/>
<organism evidence="1">
    <name type="scientific">anaerobic digester metagenome</name>
    <dbReference type="NCBI Taxonomy" id="1263854"/>
    <lineage>
        <taxon>unclassified sequences</taxon>
        <taxon>metagenomes</taxon>
        <taxon>ecological metagenomes</taxon>
    </lineage>
</organism>
<protein>
    <submittedName>
        <fullName evidence="1">Uncharacterized protein</fullName>
    </submittedName>
</protein>
<dbReference type="GO" id="GO:0005524">
    <property type="term" value="F:ATP binding"/>
    <property type="evidence" value="ECO:0007669"/>
    <property type="project" value="TreeGrafter"/>
</dbReference>
<dbReference type="InterPro" id="IPR002187">
    <property type="entry name" value="N-reg_PII"/>
</dbReference>
<sequence length="103" mass="11334">MTVTQVIGCGLQKGRTEVYRGTEYSINLLPKIKLEMVVSDKDVEDIIKIISKAAHTGKSVTAKSLLIKMTMPFESGPVKPGTLLFSLMRTKSNQVVIFLATFT</sequence>
<reference evidence="1" key="1">
    <citation type="submission" date="2019-03" db="EMBL/GenBank/DDBJ databases">
        <authorList>
            <person name="Hao L."/>
        </authorList>
    </citation>
    <scope>NUCLEOTIDE SEQUENCE</scope>
</reference>
<dbReference type="PANTHER" id="PTHR30115">
    <property type="entry name" value="NITROGEN REGULATORY PROTEIN P-II"/>
    <property type="match status" value="1"/>
</dbReference>
<accession>A0A485M386</accession>
<dbReference type="GO" id="GO:0005829">
    <property type="term" value="C:cytosol"/>
    <property type="evidence" value="ECO:0007669"/>
    <property type="project" value="TreeGrafter"/>
</dbReference>
<dbReference type="GO" id="GO:0006808">
    <property type="term" value="P:regulation of nitrogen utilization"/>
    <property type="evidence" value="ECO:0007669"/>
    <property type="project" value="InterPro"/>
</dbReference>
<gene>
    <name evidence="1" type="ORF">SCFA_3640001</name>
</gene>
<dbReference type="PROSITE" id="PS51343">
    <property type="entry name" value="PII_GLNB_DOM"/>
    <property type="match status" value="1"/>
</dbReference>
<dbReference type="Pfam" id="PF00543">
    <property type="entry name" value="P-II"/>
    <property type="match status" value="1"/>
</dbReference>
<dbReference type="PANTHER" id="PTHR30115:SF11">
    <property type="entry name" value="NITROGEN REGULATORY PROTEIN P-II HOMOLOG"/>
    <property type="match status" value="1"/>
</dbReference>